<dbReference type="Pfam" id="PF24733">
    <property type="entry name" value="DUF7684"/>
    <property type="match status" value="1"/>
</dbReference>
<sequence>MKSDHFLHGRRVILIEYDTATNWSNGLPNANWLCVLASDDRERRYLDEIISKIIAKDVGWVATIGNQCEVVHDLIDDEIAFRLADIEPLYLPKHDIMTTFHHDFADGIWFSIVAAHDDDFEIETVVILDLTRGARNDEIQAALQQIINE</sequence>
<feature type="domain" description="DUF7684" evidence="1">
    <location>
        <begin position="35"/>
        <end position="142"/>
    </location>
</feature>
<dbReference type="Proteomes" id="UP001264980">
    <property type="component" value="Unassembled WGS sequence"/>
</dbReference>
<evidence type="ECO:0000259" key="1">
    <source>
        <dbReference type="Pfam" id="PF24733"/>
    </source>
</evidence>
<evidence type="ECO:0000313" key="2">
    <source>
        <dbReference type="EMBL" id="MDR6803438.1"/>
    </source>
</evidence>
<reference evidence="2 3" key="1">
    <citation type="submission" date="2023-07" db="EMBL/GenBank/DDBJ databases">
        <title>Sorghum-associated microbial communities from plants grown in Nebraska, USA.</title>
        <authorList>
            <person name="Schachtman D."/>
        </authorList>
    </citation>
    <scope>NUCLEOTIDE SEQUENCE [LARGE SCALE GENOMIC DNA]</scope>
    <source>
        <strain evidence="2 3">BE57</strain>
    </source>
</reference>
<proteinExistence type="predicted"/>
<gene>
    <name evidence="2" type="ORF">J2W84_000475</name>
</gene>
<comment type="caution">
    <text evidence="2">The sequence shown here is derived from an EMBL/GenBank/DDBJ whole genome shotgun (WGS) entry which is preliminary data.</text>
</comment>
<keyword evidence="3" id="KW-1185">Reference proteome</keyword>
<dbReference type="RefSeq" id="WP_309980880.1">
    <property type="nucleotide sequence ID" value="NZ_JAVDTI010000001.1"/>
</dbReference>
<dbReference type="EMBL" id="JAVDTI010000001">
    <property type="protein sequence ID" value="MDR6803438.1"/>
    <property type="molecule type" value="Genomic_DNA"/>
</dbReference>
<evidence type="ECO:0000313" key="3">
    <source>
        <dbReference type="Proteomes" id="UP001264980"/>
    </source>
</evidence>
<name>A0ABU1QQS5_9BACT</name>
<organism evidence="2 3">
    <name type="scientific">Dyadobacter fermentans</name>
    <dbReference type="NCBI Taxonomy" id="94254"/>
    <lineage>
        <taxon>Bacteria</taxon>
        <taxon>Pseudomonadati</taxon>
        <taxon>Bacteroidota</taxon>
        <taxon>Cytophagia</taxon>
        <taxon>Cytophagales</taxon>
        <taxon>Spirosomataceae</taxon>
        <taxon>Dyadobacter</taxon>
    </lineage>
</organism>
<protein>
    <recommendedName>
        <fullName evidence="1">DUF7684 domain-containing protein</fullName>
    </recommendedName>
</protein>
<dbReference type="InterPro" id="IPR056101">
    <property type="entry name" value="DUF7684"/>
</dbReference>
<accession>A0ABU1QQS5</accession>